<keyword evidence="3" id="KW-0716">Sensory transduction</keyword>
<comment type="similarity">
    <text evidence="9">Belongs to the G-protein coupled receptor 1 family.</text>
</comment>
<accession>A0A452IPS7</accession>
<dbReference type="Gene3D" id="1.20.1070.10">
    <property type="entry name" value="Rhodopsin 7-helix transmembrane proteins"/>
    <property type="match status" value="1"/>
</dbReference>
<dbReference type="PROSITE" id="PS00237">
    <property type="entry name" value="G_PROTEIN_RECEP_F1_1"/>
    <property type="match status" value="1"/>
</dbReference>
<feature type="domain" description="G-protein coupled receptors family 1 profile" evidence="12">
    <location>
        <begin position="41"/>
        <end position="263"/>
    </location>
</feature>
<evidence type="ECO:0000256" key="1">
    <source>
        <dbReference type="ARBA" id="ARBA00004651"/>
    </source>
</evidence>
<proteinExistence type="inferred from homology"/>
<keyword evidence="2" id="KW-1003">Cell membrane</keyword>
<evidence type="ECO:0000259" key="12">
    <source>
        <dbReference type="PROSITE" id="PS50262"/>
    </source>
</evidence>
<keyword evidence="14" id="KW-1185">Reference proteome</keyword>
<keyword evidence="5" id="KW-0552">Olfaction</keyword>
<dbReference type="SUPFAM" id="SSF81321">
    <property type="entry name" value="Family A G protein-coupled receptor-like"/>
    <property type="match status" value="1"/>
</dbReference>
<evidence type="ECO:0000256" key="6">
    <source>
        <dbReference type="ARBA" id="ARBA00022989"/>
    </source>
</evidence>
<keyword evidence="6 11" id="KW-1133">Transmembrane helix</keyword>
<name>A0A452IPS7_9SAUR</name>
<feature type="region of interest" description="Disordered" evidence="10">
    <location>
        <begin position="325"/>
        <end position="349"/>
    </location>
</feature>
<dbReference type="PROSITE" id="PS50262">
    <property type="entry name" value="G_PROTEIN_RECEP_F1_2"/>
    <property type="match status" value="1"/>
</dbReference>
<dbReference type="InterPro" id="IPR000725">
    <property type="entry name" value="Olfact_rcpt"/>
</dbReference>
<dbReference type="GO" id="GO:0004930">
    <property type="term" value="F:G protein-coupled receptor activity"/>
    <property type="evidence" value="ECO:0007669"/>
    <property type="project" value="UniProtKB-KW"/>
</dbReference>
<dbReference type="InterPro" id="IPR000276">
    <property type="entry name" value="GPCR_Rhodpsn"/>
</dbReference>
<feature type="transmembrane region" description="Helical" evidence="11">
    <location>
        <begin position="173"/>
        <end position="194"/>
    </location>
</feature>
<dbReference type="Pfam" id="PF13853">
    <property type="entry name" value="7tm_4"/>
    <property type="match status" value="1"/>
</dbReference>
<evidence type="ECO:0000256" key="10">
    <source>
        <dbReference type="SAM" id="MobiDB-lite"/>
    </source>
</evidence>
<reference evidence="14" key="1">
    <citation type="journal article" date="2017" name="PLoS ONE">
        <title>The Agassiz's desert tortoise genome provides a resource for the conservation of a threatened species.</title>
        <authorList>
            <person name="Tollis M."/>
            <person name="DeNardo D.F."/>
            <person name="Cornelius J.A."/>
            <person name="Dolby G.A."/>
            <person name="Edwards T."/>
            <person name="Henen B.T."/>
            <person name="Karl A.E."/>
            <person name="Murphy R.W."/>
            <person name="Kusumi K."/>
        </authorList>
    </citation>
    <scope>NUCLEOTIDE SEQUENCE [LARGE SCALE GENOMIC DNA]</scope>
</reference>
<evidence type="ECO:0000256" key="4">
    <source>
        <dbReference type="ARBA" id="ARBA00022692"/>
    </source>
</evidence>
<feature type="transmembrane region" description="Helical" evidence="11">
    <location>
        <begin position="246"/>
        <end position="265"/>
    </location>
</feature>
<dbReference type="Ensembl" id="ENSGAGT00000034178.1">
    <property type="protein sequence ID" value="ENSGAGP00000030103.1"/>
    <property type="gene ID" value="ENSGAGG00000021717.1"/>
</dbReference>
<feature type="compositionally biased region" description="Low complexity" evidence="10">
    <location>
        <begin position="336"/>
        <end position="346"/>
    </location>
</feature>
<evidence type="ECO:0000256" key="9">
    <source>
        <dbReference type="RuleBase" id="RU000688"/>
    </source>
</evidence>
<evidence type="ECO:0000256" key="2">
    <source>
        <dbReference type="ARBA" id="ARBA00022475"/>
    </source>
</evidence>
<dbReference type="PANTHER" id="PTHR26453">
    <property type="entry name" value="OLFACTORY RECEPTOR"/>
    <property type="match status" value="1"/>
</dbReference>
<reference evidence="13" key="3">
    <citation type="submission" date="2025-09" db="UniProtKB">
        <authorList>
            <consortium name="Ensembl"/>
        </authorList>
    </citation>
    <scope>IDENTIFICATION</scope>
</reference>
<keyword evidence="7 11" id="KW-0472">Membrane</keyword>
<evidence type="ECO:0000256" key="8">
    <source>
        <dbReference type="ARBA" id="ARBA00023224"/>
    </source>
</evidence>
<evidence type="ECO:0000256" key="7">
    <source>
        <dbReference type="ARBA" id="ARBA00023136"/>
    </source>
</evidence>
<keyword evidence="9" id="KW-0297">G-protein coupled receptor</keyword>
<protein>
    <recommendedName>
        <fullName evidence="12">G-protein coupled receptors family 1 profile domain-containing protein</fullName>
    </recommendedName>
</protein>
<sequence>MGAFLAISLGEFILLGVSDQPQLELLLFVLILISQRTSLLGNTITILVSWLDPHLHMPMYFFLSNLSFLDLCYTTSFGPQMLVNFRSTHKSISWAGCGPCLLLAVMAYDRYIAVCQPLRYTAITSHHLCLQLAATDWLLPQCGQNQINNLFCEVPALLKLACVETSANEAKLLVSAVIFLLVPLGFILISYGYISLTVLKIHSAKGRLKAFNTCASHLVVVSLFYGTGISMYLQPPSSYTQHLGKMVPLFYTMVTLMLNPLIYTLRNKDVHRALQKVLRRSPTTQGIQAGAVVGHEIICTSFGFCSIFPAHMEFLSSARFHPSQLPLPSPTSKKNLPSPSHTSPLPSFNPCNSPAPGACLH</sequence>
<keyword evidence="9" id="KW-0675">Receptor</keyword>
<dbReference type="GO" id="GO:0004984">
    <property type="term" value="F:olfactory receptor activity"/>
    <property type="evidence" value="ECO:0007669"/>
    <property type="project" value="InterPro"/>
</dbReference>
<keyword evidence="4 9" id="KW-0812">Transmembrane</keyword>
<dbReference type="InterPro" id="IPR017452">
    <property type="entry name" value="GPCR_Rhodpsn_7TM"/>
</dbReference>
<organism evidence="13 14">
    <name type="scientific">Gopherus agassizii</name>
    <name type="common">Agassiz's desert tortoise</name>
    <dbReference type="NCBI Taxonomy" id="38772"/>
    <lineage>
        <taxon>Eukaryota</taxon>
        <taxon>Metazoa</taxon>
        <taxon>Chordata</taxon>
        <taxon>Craniata</taxon>
        <taxon>Vertebrata</taxon>
        <taxon>Euteleostomi</taxon>
        <taxon>Archelosauria</taxon>
        <taxon>Testudinata</taxon>
        <taxon>Testudines</taxon>
        <taxon>Cryptodira</taxon>
        <taxon>Durocryptodira</taxon>
        <taxon>Testudinoidea</taxon>
        <taxon>Testudinidae</taxon>
        <taxon>Gopherus</taxon>
    </lineage>
</organism>
<evidence type="ECO:0000256" key="5">
    <source>
        <dbReference type="ARBA" id="ARBA00022725"/>
    </source>
</evidence>
<dbReference type="FunFam" id="1.20.1070.10:FF:000008">
    <property type="entry name" value="Olfactory receptor"/>
    <property type="match status" value="1"/>
</dbReference>
<evidence type="ECO:0000256" key="3">
    <source>
        <dbReference type="ARBA" id="ARBA00022606"/>
    </source>
</evidence>
<evidence type="ECO:0000256" key="11">
    <source>
        <dbReference type="SAM" id="Phobius"/>
    </source>
</evidence>
<dbReference type="GO" id="GO:0005886">
    <property type="term" value="C:plasma membrane"/>
    <property type="evidence" value="ECO:0007669"/>
    <property type="project" value="UniProtKB-SubCell"/>
</dbReference>
<keyword evidence="8 9" id="KW-0807">Transducer</keyword>
<dbReference type="Proteomes" id="UP000291020">
    <property type="component" value="Unassembled WGS sequence"/>
</dbReference>
<dbReference type="PRINTS" id="PR00237">
    <property type="entry name" value="GPCRRHODOPSN"/>
</dbReference>
<reference evidence="13" key="2">
    <citation type="submission" date="2025-08" db="UniProtKB">
        <authorList>
            <consortium name="Ensembl"/>
        </authorList>
    </citation>
    <scope>IDENTIFICATION</scope>
</reference>
<evidence type="ECO:0000313" key="13">
    <source>
        <dbReference type="Ensembl" id="ENSGAGP00000030103.1"/>
    </source>
</evidence>
<comment type="subcellular location">
    <subcellularLocation>
        <location evidence="1">Cell membrane</location>
        <topology evidence="1">Multi-pass membrane protein</topology>
    </subcellularLocation>
</comment>
<dbReference type="AlphaFoldDB" id="A0A452IPS7"/>
<feature type="transmembrane region" description="Helical" evidence="11">
    <location>
        <begin position="215"/>
        <end position="234"/>
    </location>
</feature>
<evidence type="ECO:0000313" key="14">
    <source>
        <dbReference type="Proteomes" id="UP000291020"/>
    </source>
</evidence>